<dbReference type="GO" id="GO:0046921">
    <property type="term" value="F:alpha-(1-&gt;6)-fucosyltransferase activity"/>
    <property type="evidence" value="ECO:0007669"/>
    <property type="project" value="TreeGrafter"/>
</dbReference>
<organism evidence="2 3">
    <name type="scientific">Hyaloscypha bicolor E</name>
    <dbReference type="NCBI Taxonomy" id="1095630"/>
    <lineage>
        <taxon>Eukaryota</taxon>
        <taxon>Fungi</taxon>
        <taxon>Dikarya</taxon>
        <taxon>Ascomycota</taxon>
        <taxon>Pezizomycotina</taxon>
        <taxon>Leotiomycetes</taxon>
        <taxon>Helotiales</taxon>
        <taxon>Hyaloscyphaceae</taxon>
        <taxon>Hyaloscypha</taxon>
        <taxon>Hyaloscypha bicolor</taxon>
    </lineage>
</organism>
<dbReference type="AlphaFoldDB" id="A0A2J6SM45"/>
<evidence type="ECO:0000256" key="1">
    <source>
        <dbReference type="SAM" id="Phobius"/>
    </source>
</evidence>
<dbReference type="GO" id="GO:0006487">
    <property type="term" value="P:protein N-linked glycosylation"/>
    <property type="evidence" value="ECO:0007669"/>
    <property type="project" value="TreeGrafter"/>
</dbReference>
<dbReference type="PANTHER" id="PTHR13132">
    <property type="entry name" value="ALPHA- 1,6 -FUCOSYLTRANSFERASE"/>
    <property type="match status" value="1"/>
</dbReference>
<sequence>MSSTSSRFSFNHLISSPPPSPGLPALVPRHGKLAPTRSKRTCLRGLVWLLGVFVILYYGFSRLQLDRSKKQVGWATHAGDEYEMVGDSELPNFPTPVVVTDKRGRTKWTVSIPPDATFPLEPHQYAEICTQNMEVANHVADLHAHVHRPHSHYGYYHVDPNFMDVAVAEEHGLLPGPKGKTSMKAQDGSVVGEHADSLIVQEVCETSMTFVLETSNAGLGKTLMMLWTAYGLAQKEGRAFFVDDSRWAYGKYTNFFMPPPSQMCRPPPRHEMLPCPHHARHLVVSAATAVHTFGGAFNEEFEDARKMEVYRQKNMFDFARAGYQALFHLSDADQNYVENRVSELTSRTLLDPPEPENGLIIGIHVRHGDRHPYEFQYRDSYVPLERYGEKARDILHQTFNGTGPDGGENMAAEMRSVFIVASDDPDVYESDEFSHASRAQEQIRLASKTALGGSQPTAGSAIRKFVDETVGWEGGFFSGMFWSLGKPSSIPVNAVATPDTKLPATEEAIRLRELVGRAYLMDLAVLGKASDQIVCTVSSTGCKLLAVMMGWENAIVKGRWVNIDGDFEWKGVAW</sequence>
<feature type="transmembrane region" description="Helical" evidence="1">
    <location>
        <begin position="42"/>
        <end position="60"/>
    </location>
</feature>
<keyword evidence="1" id="KW-0472">Membrane</keyword>
<proteinExistence type="predicted"/>
<accession>A0A2J6SM45</accession>
<dbReference type="InParanoid" id="A0A2J6SM45"/>
<reference evidence="2 3" key="1">
    <citation type="submission" date="2016-04" db="EMBL/GenBank/DDBJ databases">
        <title>A degradative enzymes factory behind the ericoid mycorrhizal symbiosis.</title>
        <authorList>
            <consortium name="DOE Joint Genome Institute"/>
            <person name="Martino E."/>
            <person name="Morin E."/>
            <person name="Grelet G."/>
            <person name="Kuo A."/>
            <person name="Kohler A."/>
            <person name="Daghino S."/>
            <person name="Barry K."/>
            <person name="Choi C."/>
            <person name="Cichocki N."/>
            <person name="Clum A."/>
            <person name="Copeland A."/>
            <person name="Hainaut M."/>
            <person name="Haridas S."/>
            <person name="Labutti K."/>
            <person name="Lindquist E."/>
            <person name="Lipzen A."/>
            <person name="Khouja H.-R."/>
            <person name="Murat C."/>
            <person name="Ohm R."/>
            <person name="Olson A."/>
            <person name="Spatafora J."/>
            <person name="Veneault-Fourrey C."/>
            <person name="Henrissat B."/>
            <person name="Grigoriev I."/>
            <person name="Martin F."/>
            <person name="Perotto S."/>
        </authorList>
    </citation>
    <scope>NUCLEOTIDE SEQUENCE [LARGE SCALE GENOMIC DNA]</scope>
    <source>
        <strain evidence="2 3">E</strain>
    </source>
</reference>
<keyword evidence="3" id="KW-1185">Reference proteome</keyword>
<keyword evidence="1" id="KW-0812">Transmembrane</keyword>
<evidence type="ECO:0008006" key="4">
    <source>
        <dbReference type="Google" id="ProtNLM"/>
    </source>
</evidence>
<gene>
    <name evidence="2" type="ORF">K444DRAFT_545187</name>
</gene>
<protein>
    <recommendedName>
        <fullName evidence="4">Glycosyltransferase family 23 protein</fullName>
    </recommendedName>
</protein>
<dbReference type="OrthoDB" id="2392789at2759"/>
<keyword evidence="1" id="KW-1133">Transmembrane helix</keyword>
<dbReference type="PANTHER" id="PTHR13132:SF29">
    <property type="entry name" value="ALPHA-(1,6)-FUCOSYLTRANSFERASE"/>
    <property type="match status" value="1"/>
</dbReference>
<dbReference type="EMBL" id="KZ613912">
    <property type="protein sequence ID" value="PMD51841.1"/>
    <property type="molecule type" value="Genomic_DNA"/>
</dbReference>
<dbReference type="GeneID" id="36584197"/>
<evidence type="ECO:0000313" key="2">
    <source>
        <dbReference type="EMBL" id="PMD51841.1"/>
    </source>
</evidence>
<name>A0A2J6SM45_9HELO</name>
<evidence type="ECO:0000313" key="3">
    <source>
        <dbReference type="Proteomes" id="UP000235371"/>
    </source>
</evidence>
<dbReference type="RefSeq" id="XP_024728745.1">
    <property type="nucleotide sequence ID" value="XM_024876118.1"/>
</dbReference>
<dbReference type="Proteomes" id="UP000235371">
    <property type="component" value="Unassembled WGS sequence"/>
</dbReference>